<protein>
    <submittedName>
        <fullName evidence="2">Uncharacterized protein</fullName>
    </submittedName>
</protein>
<keyword evidence="3" id="KW-1185">Reference proteome</keyword>
<dbReference type="KEGG" id="cmet:K6K41_18990"/>
<feature type="chain" id="PRO_5039021908" evidence="1">
    <location>
        <begin position="20"/>
        <end position="363"/>
    </location>
</feature>
<dbReference type="PROSITE" id="PS51257">
    <property type="entry name" value="PROKAR_LIPOPROTEIN"/>
    <property type="match status" value="1"/>
</dbReference>
<organism evidence="2 3">
    <name type="scientific">Chenggangzhangella methanolivorans</name>
    <dbReference type="NCBI Taxonomy" id="1437009"/>
    <lineage>
        <taxon>Bacteria</taxon>
        <taxon>Pseudomonadati</taxon>
        <taxon>Pseudomonadota</taxon>
        <taxon>Alphaproteobacteria</taxon>
        <taxon>Hyphomicrobiales</taxon>
        <taxon>Methylopilaceae</taxon>
        <taxon>Chenggangzhangella</taxon>
    </lineage>
</organism>
<accession>A0A9E6UK83</accession>
<dbReference type="AlphaFoldDB" id="A0A9E6UK83"/>
<gene>
    <name evidence="2" type="ORF">K6K41_18990</name>
</gene>
<sequence>MKRAGAGISKLILSLGAVASLSLSGCSSFAPERLYQDQIGYSESLGDSQKAQTLLNVVRLRYGDFPVFLKTTQVISGYSLQQTVGASLVPSAGWNSVVGTPGVTVGQTPTFTYQPVTGEALAQSFVRPLSPSELLPLTVSGIPVDVLFRLSVQSVNGLTNVRLLESGGRGGSSGFAKLLVNLRRLQKADLIGVRLDQKGGGDPKAKAAGRLMLTIAAGGDPASRAVADETRAMLGFRPGSTEAEVVYGRAPSAGGKVSVLTRSMLGVLSFVASEVEVSEADVSRGSTMGTASYADILRRPAVVVRSGEKAPKDAFSRIDYRGRAYWIENDDFDSKLAFSVIQMLMSLAETPQGGGPVVTVPAR</sequence>
<evidence type="ECO:0000313" key="3">
    <source>
        <dbReference type="Proteomes" id="UP000825701"/>
    </source>
</evidence>
<evidence type="ECO:0000313" key="2">
    <source>
        <dbReference type="EMBL" id="QZN98966.1"/>
    </source>
</evidence>
<name>A0A9E6UK83_9HYPH</name>
<proteinExistence type="predicted"/>
<keyword evidence="1" id="KW-0732">Signal</keyword>
<evidence type="ECO:0000256" key="1">
    <source>
        <dbReference type="SAM" id="SignalP"/>
    </source>
</evidence>
<reference evidence="2" key="1">
    <citation type="submission" date="2021-08" db="EMBL/GenBank/DDBJ databases">
        <authorList>
            <person name="Zhang H."/>
            <person name="Xu M."/>
            <person name="Yu Z."/>
            <person name="Yang L."/>
            <person name="Cai Y."/>
        </authorList>
    </citation>
    <scope>NUCLEOTIDE SEQUENCE</scope>
    <source>
        <strain evidence="2">CHL1</strain>
    </source>
</reference>
<dbReference type="EMBL" id="CP081869">
    <property type="protein sequence ID" value="QZN98966.1"/>
    <property type="molecule type" value="Genomic_DNA"/>
</dbReference>
<dbReference type="RefSeq" id="WP_261401961.1">
    <property type="nucleotide sequence ID" value="NZ_CP081869.1"/>
</dbReference>
<feature type="signal peptide" evidence="1">
    <location>
        <begin position="1"/>
        <end position="19"/>
    </location>
</feature>
<dbReference type="Proteomes" id="UP000825701">
    <property type="component" value="Chromosome"/>
</dbReference>